<organism evidence="1 2">
    <name type="scientific">Tetraparma gracilis</name>
    <dbReference type="NCBI Taxonomy" id="2962635"/>
    <lineage>
        <taxon>Eukaryota</taxon>
        <taxon>Sar</taxon>
        <taxon>Stramenopiles</taxon>
        <taxon>Ochrophyta</taxon>
        <taxon>Bolidophyceae</taxon>
        <taxon>Parmales</taxon>
        <taxon>Triparmaceae</taxon>
        <taxon>Tetraparma</taxon>
    </lineage>
</organism>
<evidence type="ECO:0008006" key="3">
    <source>
        <dbReference type="Google" id="ProtNLM"/>
    </source>
</evidence>
<dbReference type="Gene3D" id="3.80.10.10">
    <property type="entry name" value="Ribonuclease Inhibitor"/>
    <property type="match status" value="1"/>
</dbReference>
<accession>A0ABQ6MQH4</accession>
<dbReference type="EMBL" id="BRYB01001639">
    <property type="protein sequence ID" value="GMI30179.1"/>
    <property type="molecule type" value="Genomic_DNA"/>
</dbReference>
<evidence type="ECO:0000313" key="2">
    <source>
        <dbReference type="Proteomes" id="UP001165060"/>
    </source>
</evidence>
<dbReference type="Proteomes" id="UP001165060">
    <property type="component" value="Unassembled WGS sequence"/>
</dbReference>
<keyword evidence="2" id="KW-1185">Reference proteome</keyword>
<sequence length="199" mass="21855">MNEANSLAVVHDGTPWQFFNPPWRRAHPPVLSFSVLPDLTTIGTGAFSESTITDLSGLRGSSIAKICADAFYQTAIASLDPLPPTLLEVGANAFALCHSLPNLRGLPYHTNPHPLAFRGCRQLLAKAHALGFPGIHYWVEDRKLVPVRRAHTLLCVRFAIEQESDPDPEAPVSPLLKKIAKLPSELVREVVLFLDSDHQ</sequence>
<proteinExistence type="predicted"/>
<gene>
    <name evidence="1" type="ORF">TeGR_g13371</name>
</gene>
<evidence type="ECO:0000313" key="1">
    <source>
        <dbReference type="EMBL" id="GMI30179.1"/>
    </source>
</evidence>
<reference evidence="1 2" key="1">
    <citation type="journal article" date="2023" name="Commun. Biol.">
        <title>Genome analysis of Parmales, the sister group of diatoms, reveals the evolutionary specialization of diatoms from phago-mixotrophs to photoautotrophs.</title>
        <authorList>
            <person name="Ban H."/>
            <person name="Sato S."/>
            <person name="Yoshikawa S."/>
            <person name="Yamada K."/>
            <person name="Nakamura Y."/>
            <person name="Ichinomiya M."/>
            <person name="Sato N."/>
            <person name="Blanc-Mathieu R."/>
            <person name="Endo H."/>
            <person name="Kuwata A."/>
            <person name="Ogata H."/>
        </authorList>
    </citation>
    <scope>NUCLEOTIDE SEQUENCE [LARGE SCALE GENOMIC DNA]</scope>
</reference>
<comment type="caution">
    <text evidence="1">The sequence shown here is derived from an EMBL/GenBank/DDBJ whole genome shotgun (WGS) entry which is preliminary data.</text>
</comment>
<name>A0ABQ6MQH4_9STRA</name>
<protein>
    <recommendedName>
        <fullName evidence="3">Leucine-rich repeat domain-containing protein</fullName>
    </recommendedName>
</protein>
<dbReference type="InterPro" id="IPR032675">
    <property type="entry name" value="LRR_dom_sf"/>
</dbReference>